<dbReference type="EMBL" id="FBWC01000037">
    <property type="protein sequence ID" value="CUX65928.1"/>
    <property type="molecule type" value="Genomic_DNA"/>
</dbReference>
<accession>A0A1S7SB70</accession>
<dbReference type="RefSeq" id="WP_080867638.1">
    <property type="nucleotide sequence ID" value="NZ_LT009732.1"/>
</dbReference>
<evidence type="ECO:0000313" key="2">
    <source>
        <dbReference type="EMBL" id="CUX65928.1"/>
    </source>
</evidence>
<gene>
    <name evidence="2" type="ORF">AGR4C_pa60038</name>
</gene>
<dbReference type="AlphaFoldDB" id="A0A1S7SB70"/>
<evidence type="ECO:0000256" key="1">
    <source>
        <dbReference type="SAM" id="MobiDB-lite"/>
    </source>
</evidence>
<proteinExistence type="predicted"/>
<organism evidence="2 3">
    <name type="scientific">Agrobacterium tumefaciens str. Kerr 14</name>
    <dbReference type="NCBI Taxonomy" id="1183424"/>
    <lineage>
        <taxon>Bacteria</taxon>
        <taxon>Pseudomonadati</taxon>
        <taxon>Pseudomonadota</taxon>
        <taxon>Alphaproteobacteria</taxon>
        <taxon>Hyphomicrobiales</taxon>
        <taxon>Rhizobiaceae</taxon>
        <taxon>Rhizobium/Agrobacterium group</taxon>
        <taxon>Agrobacterium</taxon>
        <taxon>Agrobacterium tumefaciens complex</taxon>
    </lineage>
</organism>
<name>A0A1S7SB70_AGRTU</name>
<dbReference type="Proteomes" id="UP000191897">
    <property type="component" value="Unassembled WGS sequence"/>
</dbReference>
<feature type="region of interest" description="Disordered" evidence="1">
    <location>
        <begin position="174"/>
        <end position="219"/>
    </location>
</feature>
<feature type="compositionally biased region" description="Basic and acidic residues" evidence="1">
    <location>
        <begin position="179"/>
        <end position="199"/>
    </location>
</feature>
<evidence type="ECO:0000313" key="3">
    <source>
        <dbReference type="Proteomes" id="UP000191897"/>
    </source>
</evidence>
<reference evidence="2 3" key="1">
    <citation type="submission" date="2016-01" db="EMBL/GenBank/DDBJ databases">
        <authorList>
            <person name="Oliw E.H."/>
        </authorList>
    </citation>
    <scope>NUCLEOTIDE SEQUENCE [LARGE SCALE GENOMIC DNA]</scope>
    <source>
        <strain evidence="2 3">Kerr 14</strain>
    </source>
</reference>
<sequence>MSTNRYEVYGGQTPRLKGHTTAKKNVIEFAFWRGKAPATGEEQDAAKIRARKELEEFADGAQPKNEAALKLHMALNNGSARVKLTIITIDPDNETTSFSGPMRQLDKFLPRSRERFLADAVSHLSRLRPEQGEFGSMYALCHALVKARADAGGTLGSSIETKLDEIRNDAQLPAGKALRSVEQKRAETELGGGEEKSTRGEVIGYDARDRAGHGSGLGL</sequence>
<protein>
    <submittedName>
        <fullName evidence="2">Uncharacterized protein</fullName>
    </submittedName>
</protein>